<dbReference type="OrthoDB" id="2626014at2759"/>
<feature type="region of interest" description="Disordered" evidence="1">
    <location>
        <begin position="32"/>
        <end position="52"/>
    </location>
</feature>
<gene>
    <name evidence="2" type="ORF">DFH94DRAFT_410632</name>
</gene>
<comment type="caution">
    <text evidence="2">The sequence shown here is derived from an EMBL/GenBank/DDBJ whole genome shotgun (WGS) entry which is preliminary data.</text>
</comment>
<organism evidence="2 3">
    <name type="scientific">Russula ochroleuca</name>
    <dbReference type="NCBI Taxonomy" id="152965"/>
    <lineage>
        <taxon>Eukaryota</taxon>
        <taxon>Fungi</taxon>
        <taxon>Dikarya</taxon>
        <taxon>Basidiomycota</taxon>
        <taxon>Agaricomycotina</taxon>
        <taxon>Agaricomycetes</taxon>
        <taxon>Russulales</taxon>
        <taxon>Russulaceae</taxon>
        <taxon>Russula</taxon>
    </lineage>
</organism>
<dbReference type="AlphaFoldDB" id="A0A9P5MYP4"/>
<name>A0A9P5MYP4_9AGAM</name>
<keyword evidence="3" id="KW-1185">Reference proteome</keyword>
<reference evidence="2" key="1">
    <citation type="submission" date="2019-10" db="EMBL/GenBank/DDBJ databases">
        <authorList>
            <consortium name="DOE Joint Genome Institute"/>
            <person name="Kuo A."/>
            <person name="Miyauchi S."/>
            <person name="Kiss E."/>
            <person name="Drula E."/>
            <person name="Kohler A."/>
            <person name="Sanchez-Garcia M."/>
            <person name="Andreopoulos B."/>
            <person name="Barry K.W."/>
            <person name="Bonito G."/>
            <person name="Buee M."/>
            <person name="Carver A."/>
            <person name="Chen C."/>
            <person name="Cichocki N."/>
            <person name="Clum A."/>
            <person name="Culley D."/>
            <person name="Crous P.W."/>
            <person name="Fauchery L."/>
            <person name="Girlanda M."/>
            <person name="Hayes R."/>
            <person name="Keri Z."/>
            <person name="LaButti K."/>
            <person name="Lipzen A."/>
            <person name="Lombard V."/>
            <person name="Magnuson J."/>
            <person name="Maillard F."/>
            <person name="Morin E."/>
            <person name="Murat C."/>
            <person name="Nolan M."/>
            <person name="Ohm R."/>
            <person name="Pangilinan J."/>
            <person name="Pereira M."/>
            <person name="Perotto S."/>
            <person name="Peter M."/>
            <person name="Riley R."/>
            <person name="Sitrit Y."/>
            <person name="Stielow B."/>
            <person name="Szollosi G."/>
            <person name="Zifcakova L."/>
            <person name="Stursova M."/>
            <person name="Spatafora J.W."/>
            <person name="Tedersoo L."/>
            <person name="Vaario L.-M."/>
            <person name="Yamada A."/>
            <person name="Yan M."/>
            <person name="Wang P."/>
            <person name="Xu J."/>
            <person name="Bruns T."/>
            <person name="Baldrian P."/>
            <person name="Vilgalys R."/>
            <person name="Henrissat B."/>
            <person name="Grigoriev I.V."/>
            <person name="Hibbett D."/>
            <person name="Nagy L.G."/>
            <person name="Martin F.M."/>
        </authorList>
    </citation>
    <scope>NUCLEOTIDE SEQUENCE</scope>
    <source>
        <strain evidence="2">Prilba</strain>
    </source>
</reference>
<reference evidence="2" key="2">
    <citation type="journal article" date="2020" name="Nat. Commun.">
        <title>Large-scale genome sequencing of mycorrhizal fungi provides insights into the early evolution of symbiotic traits.</title>
        <authorList>
            <person name="Miyauchi S."/>
            <person name="Kiss E."/>
            <person name="Kuo A."/>
            <person name="Drula E."/>
            <person name="Kohler A."/>
            <person name="Sanchez-Garcia M."/>
            <person name="Morin E."/>
            <person name="Andreopoulos B."/>
            <person name="Barry K.W."/>
            <person name="Bonito G."/>
            <person name="Buee M."/>
            <person name="Carver A."/>
            <person name="Chen C."/>
            <person name="Cichocki N."/>
            <person name="Clum A."/>
            <person name="Culley D."/>
            <person name="Crous P.W."/>
            <person name="Fauchery L."/>
            <person name="Girlanda M."/>
            <person name="Hayes R.D."/>
            <person name="Keri Z."/>
            <person name="LaButti K."/>
            <person name="Lipzen A."/>
            <person name="Lombard V."/>
            <person name="Magnuson J."/>
            <person name="Maillard F."/>
            <person name="Murat C."/>
            <person name="Nolan M."/>
            <person name="Ohm R.A."/>
            <person name="Pangilinan J."/>
            <person name="Pereira M.F."/>
            <person name="Perotto S."/>
            <person name="Peter M."/>
            <person name="Pfister S."/>
            <person name="Riley R."/>
            <person name="Sitrit Y."/>
            <person name="Stielow J.B."/>
            <person name="Szollosi G."/>
            <person name="Zifcakova L."/>
            <person name="Stursova M."/>
            <person name="Spatafora J.W."/>
            <person name="Tedersoo L."/>
            <person name="Vaario L.M."/>
            <person name="Yamada A."/>
            <person name="Yan M."/>
            <person name="Wang P."/>
            <person name="Xu J."/>
            <person name="Bruns T."/>
            <person name="Baldrian P."/>
            <person name="Vilgalys R."/>
            <person name="Dunand C."/>
            <person name="Henrissat B."/>
            <person name="Grigoriev I.V."/>
            <person name="Hibbett D."/>
            <person name="Nagy L.G."/>
            <person name="Martin F.M."/>
        </authorList>
    </citation>
    <scope>NUCLEOTIDE SEQUENCE</scope>
    <source>
        <strain evidence="2">Prilba</strain>
    </source>
</reference>
<dbReference type="Proteomes" id="UP000759537">
    <property type="component" value="Unassembled WGS sequence"/>
</dbReference>
<evidence type="ECO:0000313" key="2">
    <source>
        <dbReference type="EMBL" id="KAF8481847.1"/>
    </source>
</evidence>
<evidence type="ECO:0000256" key="1">
    <source>
        <dbReference type="SAM" id="MobiDB-lite"/>
    </source>
</evidence>
<protein>
    <submittedName>
        <fullName evidence="2">Uncharacterized protein</fullName>
    </submittedName>
</protein>
<accession>A0A9P5MYP4</accession>
<proteinExistence type="predicted"/>
<feature type="compositionally biased region" description="Pro residues" evidence="1">
    <location>
        <begin position="35"/>
        <end position="46"/>
    </location>
</feature>
<sequence length="172" mass="19513">MSSPFNSFGKPAETVDFGGEVDYASYEWFKDPPPRPEPTLPTPPQGQPYAPHPSIIERNSICEFALQAAPNVLFGRYKQYGQLGVLAWCAEFSEMIDELKRLGISGDMFVQTREAALKACQEILQLQLDIKMQIIVIHLSSQVARLRRFLDAEHVWEDYPPTEFPLDPHAFS</sequence>
<evidence type="ECO:0000313" key="3">
    <source>
        <dbReference type="Proteomes" id="UP000759537"/>
    </source>
</evidence>
<dbReference type="EMBL" id="WHVB01000006">
    <property type="protein sequence ID" value="KAF8481847.1"/>
    <property type="molecule type" value="Genomic_DNA"/>
</dbReference>